<accession>A0A8H7V8C4</accession>
<sequence>MRPLTALTTTEGKSLKRTTITFKGIYTIVCAQKTADQIIEADSYKTSTAYVLKTNKVLRDSTNINSLDNNAKQPSVIQVNEPDEGEDKGEQDEDEQDEEQDEEEQDEEEQDEEGIRGRLMESLTNKLNGKPYNPITYIAKDKHNFAHLLLQEASDISRVKKVSSADLEFWKLAVSSTINFMHPIFETRLSKLFTEQQLDIMKDHMNDQKKAFQNIEISELIDSLFDSLLLYQLEIINFERLRASNATETLFSSNFEMLLTIMFQDYNISIESGEIVSDATSGSAAANDRSTSDFGRRIDVLVHNSCYGIRNEYCCIEFKRQDAKTRLLTCQQSKSIRINGAILSDMIAKTNVDDIYLIYMDFWGNDGYIAGMKLFENVHLVDQISSIHLPVHLIELEDFRSTIKYLYQWRQHILHQSRKLALGVFKEKRKYETVDISRPSTPICLSPERAPVIEPLNMYYSPNINKKAKGN</sequence>
<name>A0A8H7V8C4_9FUNG</name>
<dbReference type="AlphaFoldDB" id="A0A8H7V8C4"/>
<proteinExistence type="predicted"/>
<gene>
    <name evidence="2" type="ORF">INT46_003971</name>
</gene>
<protein>
    <submittedName>
        <fullName evidence="2">Uncharacterized protein</fullName>
    </submittedName>
</protein>
<evidence type="ECO:0000313" key="3">
    <source>
        <dbReference type="Proteomes" id="UP000650833"/>
    </source>
</evidence>
<dbReference type="Proteomes" id="UP000650833">
    <property type="component" value="Unassembled WGS sequence"/>
</dbReference>
<dbReference type="EMBL" id="JAEPRC010000098">
    <property type="protein sequence ID" value="KAG2209302.1"/>
    <property type="molecule type" value="Genomic_DNA"/>
</dbReference>
<comment type="caution">
    <text evidence="2">The sequence shown here is derived from an EMBL/GenBank/DDBJ whole genome shotgun (WGS) entry which is preliminary data.</text>
</comment>
<feature type="compositionally biased region" description="Polar residues" evidence="1">
    <location>
        <begin position="64"/>
        <end position="78"/>
    </location>
</feature>
<evidence type="ECO:0000256" key="1">
    <source>
        <dbReference type="SAM" id="MobiDB-lite"/>
    </source>
</evidence>
<evidence type="ECO:0000313" key="2">
    <source>
        <dbReference type="EMBL" id="KAG2209302.1"/>
    </source>
</evidence>
<dbReference type="OrthoDB" id="2276066at2759"/>
<reference evidence="2" key="1">
    <citation type="submission" date="2020-12" db="EMBL/GenBank/DDBJ databases">
        <title>Metabolic potential, ecology and presence of endohyphal bacteria is reflected in genomic diversity of Mucoromycotina.</title>
        <authorList>
            <person name="Muszewska A."/>
            <person name="Okrasinska A."/>
            <person name="Steczkiewicz K."/>
            <person name="Drgas O."/>
            <person name="Orlowska M."/>
            <person name="Perlinska-Lenart U."/>
            <person name="Aleksandrzak-Piekarczyk T."/>
            <person name="Szatraj K."/>
            <person name="Zielenkiewicz U."/>
            <person name="Pilsyk S."/>
            <person name="Malc E."/>
            <person name="Mieczkowski P."/>
            <person name="Kruszewska J.S."/>
            <person name="Biernat P."/>
            <person name="Pawlowska J."/>
        </authorList>
    </citation>
    <scope>NUCLEOTIDE SEQUENCE</scope>
    <source>
        <strain evidence="2">CBS 226.32</strain>
    </source>
</reference>
<feature type="region of interest" description="Disordered" evidence="1">
    <location>
        <begin position="64"/>
        <end position="116"/>
    </location>
</feature>
<keyword evidence="3" id="KW-1185">Reference proteome</keyword>
<organism evidence="2 3">
    <name type="scientific">Mucor plumbeus</name>
    <dbReference type="NCBI Taxonomy" id="97098"/>
    <lineage>
        <taxon>Eukaryota</taxon>
        <taxon>Fungi</taxon>
        <taxon>Fungi incertae sedis</taxon>
        <taxon>Mucoromycota</taxon>
        <taxon>Mucoromycotina</taxon>
        <taxon>Mucoromycetes</taxon>
        <taxon>Mucorales</taxon>
        <taxon>Mucorineae</taxon>
        <taxon>Mucoraceae</taxon>
        <taxon>Mucor</taxon>
    </lineage>
</organism>
<feature type="compositionally biased region" description="Acidic residues" evidence="1">
    <location>
        <begin position="81"/>
        <end position="112"/>
    </location>
</feature>